<feature type="transmembrane region" description="Helical" evidence="1">
    <location>
        <begin position="100"/>
        <end position="118"/>
    </location>
</feature>
<name>C8W0M9_DESAS</name>
<protein>
    <recommendedName>
        <fullName evidence="4">EamA domain-containing protein</fullName>
    </recommendedName>
</protein>
<dbReference type="InterPro" id="IPR037185">
    <property type="entry name" value="EmrE-like"/>
</dbReference>
<reference evidence="2 3" key="1">
    <citation type="journal article" date="2009" name="Stand. Genomic Sci.">
        <title>Complete genome sequence of Desulfotomaculum acetoxidans type strain (5575).</title>
        <authorList>
            <person name="Spring S."/>
            <person name="Lapidus A."/>
            <person name="Schroder M."/>
            <person name="Gleim D."/>
            <person name="Sims D."/>
            <person name="Meincke L."/>
            <person name="Glavina Del Rio T."/>
            <person name="Tice H."/>
            <person name="Copeland A."/>
            <person name="Cheng J.F."/>
            <person name="Lucas S."/>
            <person name="Chen F."/>
            <person name="Nolan M."/>
            <person name="Bruce D."/>
            <person name="Goodwin L."/>
            <person name="Pitluck S."/>
            <person name="Ivanova N."/>
            <person name="Mavromatis K."/>
            <person name="Mikhailova N."/>
            <person name="Pati A."/>
            <person name="Chen A."/>
            <person name="Palaniappan K."/>
            <person name="Land M."/>
            <person name="Hauser L."/>
            <person name="Chang Y.J."/>
            <person name="Jeffries C.D."/>
            <person name="Chain P."/>
            <person name="Saunders E."/>
            <person name="Brettin T."/>
            <person name="Detter J.C."/>
            <person name="Goker M."/>
            <person name="Bristow J."/>
            <person name="Eisen J.A."/>
            <person name="Markowitz V."/>
            <person name="Hugenholtz P."/>
            <person name="Kyrpides N.C."/>
            <person name="Klenk H.P."/>
            <person name="Han C."/>
        </authorList>
    </citation>
    <scope>NUCLEOTIDE SEQUENCE [LARGE SCALE GENOMIC DNA]</scope>
    <source>
        <strain evidence="3">ATCC 49208 / DSM 771 / VKM B-1644</strain>
    </source>
</reference>
<dbReference type="Gene3D" id="1.10.3730.20">
    <property type="match status" value="1"/>
</dbReference>
<gene>
    <name evidence="2" type="ordered locus">Dtox_2477</name>
</gene>
<sequence>MQSGKGDEVIRTISYLITSLIIGATGHLLVKEGVTRAGSSLMAFLNSTVIAGIVCYFLSMALWLPFLASRPVAQAVPVAGITYVLVALGAGFLKGEWLSGIQWVGVFLIGVGVWVLSIEVT</sequence>
<evidence type="ECO:0000313" key="3">
    <source>
        <dbReference type="Proteomes" id="UP000002217"/>
    </source>
</evidence>
<proteinExistence type="predicted"/>
<organism evidence="2 3">
    <name type="scientific">Desulfofarcimen acetoxidans (strain ATCC 49208 / DSM 771 / KCTC 5769 / VKM B-1644 / 5575)</name>
    <name type="common">Desulfotomaculum acetoxidans</name>
    <dbReference type="NCBI Taxonomy" id="485916"/>
    <lineage>
        <taxon>Bacteria</taxon>
        <taxon>Bacillati</taxon>
        <taxon>Bacillota</taxon>
        <taxon>Clostridia</taxon>
        <taxon>Eubacteriales</taxon>
        <taxon>Peptococcaceae</taxon>
        <taxon>Desulfofarcimen</taxon>
    </lineage>
</organism>
<feature type="transmembrane region" description="Helical" evidence="1">
    <location>
        <begin position="72"/>
        <end position="93"/>
    </location>
</feature>
<dbReference type="AlphaFoldDB" id="C8W0M9"/>
<feature type="transmembrane region" description="Helical" evidence="1">
    <location>
        <begin position="12"/>
        <end position="30"/>
    </location>
</feature>
<evidence type="ECO:0000313" key="2">
    <source>
        <dbReference type="EMBL" id="ACV63284.1"/>
    </source>
</evidence>
<dbReference type="RefSeq" id="WP_015757984.1">
    <property type="nucleotide sequence ID" value="NC_013216.1"/>
</dbReference>
<dbReference type="KEGG" id="dae:Dtox_2477"/>
<dbReference type="SUPFAM" id="SSF103481">
    <property type="entry name" value="Multidrug resistance efflux transporter EmrE"/>
    <property type="match status" value="1"/>
</dbReference>
<keyword evidence="1" id="KW-0472">Membrane</keyword>
<evidence type="ECO:0008006" key="4">
    <source>
        <dbReference type="Google" id="ProtNLM"/>
    </source>
</evidence>
<dbReference type="HOGENOM" id="CLU_2179618_0_0_9"/>
<keyword evidence="1" id="KW-1133">Transmembrane helix</keyword>
<dbReference type="OrthoDB" id="1808923at2"/>
<keyword evidence="3" id="KW-1185">Reference proteome</keyword>
<evidence type="ECO:0000256" key="1">
    <source>
        <dbReference type="SAM" id="Phobius"/>
    </source>
</evidence>
<accession>C8W0M9</accession>
<keyword evidence="1" id="KW-0812">Transmembrane</keyword>
<dbReference type="EMBL" id="CP001720">
    <property type="protein sequence ID" value="ACV63284.1"/>
    <property type="molecule type" value="Genomic_DNA"/>
</dbReference>
<feature type="transmembrane region" description="Helical" evidence="1">
    <location>
        <begin position="42"/>
        <end position="66"/>
    </location>
</feature>
<dbReference type="STRING" id="485916.Dtox_2477"/>
<dbReference type="Proteomes" id="UP000002217">
    <property type="component" value="Chromosome"/>
</dbReference>
<dbReference type="eggNOG" id="ENOG5033ESZ">
    <property type="taxonomic scope" value="Bacteria"/>
</dbReference>